<protein>
    <submittedName>
        <fullName evidence="1">Uncharacterized protein</fullName>
    </submittedName>
</protein>
<reference evidence="1 2" key="1">
    <citation type="submission" date="2015-09" db="EMBL/GenBank/DDBJ databases">
        <authorList>
            <consortium name="Pathogen Informatics"/>
        </authorList>
    </citation>
    <scope>NUCLEOTIDE SEQUENCE [LARGE SCALE GENOMIC DNA]</scope>
    <source>
        <strain evidence="1 2">2789STDY5608887</strain>
    </source>
</reference>
<gene>
    <name evidence="1" type="ORF">ERS852444_01839</name>
</gene>
<dbReference type="AlphaFoldDB" id="A0A173U3W8"/>
<evidence type="ECO:0000313" key="2">
    <source>
        <dbReference type="Proteomes" id="UP000095453"/>
    </source>
</evidence>
<dbReference type="InterPro" id="IPR046904">
    <property type="entry name" value="ABC-3C_MC2"/>
</dbReference>
<accession>A0A173U3W8</accession>
<sequence>MSEVFNSSLEISLRILIILNTVKSRLSVDRITALDFISIYGKDFGSSEYNLHGDNDYRFSEYTSKRKIVSQALKELILRGYIIPHCNKSGFNYSISRSGTMFCRSLNDKYAEDFTDIVKKTDSLFFEYSDRELIYIINEYAINMVRGTRV</sequence>
<evidence type="ECO:0000313" key="1">
    <source>
        <dbReference type="EMBL" id="CUN09170.1"/>
    </source>
</evidence>
<name>A0A173U3W8_9FIRM</name>
<dbReference type="RefSeq" id="WP_055169282.1">
    <property type="nucleotide sequence ID" value="NZ_CYXX01000012.1"/>
</dbReference>
<dbReference type="Proteomes" id="UP000095453">
    <property type="component" value="Unassembled WGS sequence"/>
</dbReference>
<proteinExistence type="predicted"/>
<dbReference type="Pfam" id="PF20288">
    <property type="entry name" value="MC2"/>
    <property type="match status" value="1"/>
</dbReference>
<organism evidence="1 2">
    <name type="scientific">Roseburia inulinivorans</name>
    <dbReference type="NCBI Taxonomy" id="360807"/>
    <lineage>
        <taxon>Bacteria</taxon>
        <taxon>Bacillati</taxon>
        <taxon>Bacillota</taxon>
        <taxon>Clostridia</taxon>
        <taxon>Lachnospirales</taxon>
        <taxon>Lachnospiraceae</taxon>
        <taxon>Roseburia</taxon>
    </lineage>
</organism>
<dbReference type="EMBL" id="CYXX01000012">
    <property type="protein sequence ID" value="CUN09170.1"/>
    <property type="molecule type" value="Genomic_DNA"/>
</dbReference>